<dbReference type="Proteomes" id="UP000548476">
    <property type="component" value="Unassembled WGS sequence"/>
</dbReference>
<accession>A0A841FM17</accession>
<evidence type="ECO:0000313" key="2">
    <source>
        <dbReference type="EMBL" id="MBB6032990.1"/>
    </source>
</evidence>
<keyword evidence="3" id="KW-1185">Reference proteome</keyword>
<comment type="caution">
    <text evidence="2">The sequence shown here is derived from an EMBL/GenBank/DDBJ whole genome shotgun (WGS) entry which is preliminary data.</text>
</comment>
<name>A0A841FM17_9ACTN</name>
<dbReference type="AlphaFoldDB" id="A0A841FM17"/>
<proteinExistence type="predicted"/>
<organism evidence="2 3">
    <name type="scientific">Phytomonospora endophytica</name>
    <dbReference type="NCBI Taxonomy" id="714109"/>
    <lineage>
        <taxon>Bacteria</taxon>
        <taxon>Bacillati</taxon>
        <taxon>Actinomycetota</taxon>
        <taxon>Actinomycetes</taxon>
        <taxon>Micromonosporales</taxon>
        <taxon>Micromonosporaceae</taxon>
        <taxon>Phytomonospora</taxon>
    </lineage>
</organism>
<gene>
    <name evidence="2" type="ORF">HNR73_000837</name>
</gene>
<evidence type="ECO:0000313" key="3">
    <source>
        <dbReference type="Proteomes" id="UP000548476"/>
    </source>
</evidence>
<reference evidence="2 3" key="1">
    <citation type="submission" date="2020-08" db="EMBL/GenBank/DDBJ databases">
        <title>Genomic Encyclopedia of Type Strains, Phase IV (KMG-IV): sequencing the most valuable type-strain genomes for metagenomic binning, comparative biology and taxonomic classification.</title>
        <authorList>
            <person name="Goeker M."/>
        </authorList>
    </citation>
    <scope>NUCLEOTIDE SEQUENCE [LARGE SCALE GENOMIC DNA]</scope>
    <source>
        <strain evidence="2 3">YIM 65646</strain>
    </source>
</reference>
<evidence type="ECO:0000256" key="1">
    <source>
        <dbReference type="SAM" id="MobiDB-lite"/>
    </source>
</evidence>
<feature type="compositionally biased region" description="Basic and acidic residues" evidence="1">
    <location>
        <begin position="92"/>
        <end position="103"/>
    </location>
</feature>
<protein>
    <submittedName>
        <fullName evidence="2">Uncharacterized protein</fullName>
    </submittedName>
</protein>
<sequence length="109" mass="12331">MNNPPPEDAPVGVICPGLWTVQVRWWKRHTPRLGEKKCTECGQAWPCHSWLCWDGQIGDAWEASNRFLRHNPEAVPAAIATTRRTRATTRTSAREVEQRDDPARTLSAA</sequence>
<feature type="region of interest" description="Disordered" evidence="1">
    <location>
        <begin position="82"/>
        <end position="109"/>
    </location>
</feature>
<dbReference type="EMBL" id="JACHGT010000002">
    <property type="protein sequence ID" value="MBB6032990.1"/>
    <property type="molecule type" value="Genomic_DNA"/>
</dbReference>